<keyword evidence="3" id="KW-0862">Zinc</keyword>
<dbReference type="Proteomes" id="UP000536260">
    <property type="component" value="Unassembled WGS sequence"/>
</dbReference>
<dbReference type="InterPro" id="IPR039903">
    <property type="entry name" value="Zswim2"/>
</dbReference>
<dbReference type="InterPro" id="IPR007527">
    <property type="entry name" value="Znf_SWIM"/>
</dbReference>
<feature type="domain" description="RING-type" evidence="5">
    <location>
        <begin position="95"/>
        <end position="147"/>
    </location>
</feature>
<reference evidence="7 8" key="1">
    <citation type="submission" date="2019-09" db="EMBL/GenBank/DDBJ databases">
        <title>Bird 10,000 Genomes (B10K) Project - Family phase.</title>
        <authorList>
            <person name="Zhang G."/>
        </authorList>
    </citation>
    <scope>NUCLEOTIDE SEQUENCE [LARGE SCALE GENOMIC DNA]</scope>
    <source>
        <strain evidence="7">B10K-DU-003-42</strain>
        <tissue evidence="7">Mixed tissue sample</tissue>
    </source>
</reference>
<dbReference type="PROSITE" id="PS50089">
    <property type="entry name" value="ZF_RING_2"/>
    <property type="match status" value="1"/>
</dbReference>
<dbReference type="InterPro" id="IPR001841">
    <property type="entry name" value="Znf_RING"/>
</dbReference>
<dbReference type="InterPro" id="IPR013083">
    <property type="entry name" value="Znf_RING/FYVE/PHD"/>
</dbReference>
<name>A0A7L3ARV0_9AVES</name>
<comment type="caution">
    <text evidence="7">The sequence shown here is derived from an EMBL/GenBank/DDBJ whole genome shotgun (WGS) entry which is preliminary data.</text>
</comment>
<gene>
    <name evidence="7" type="primary">Zswim2</name>
    <name evidence="7" type="ORF">SYRPAR_R14558</name>
</gene>
<dbReference type="PROSITE" id="PS50966">
    <property type="entry name" value="ZF_SWIM"/>
    <property type="match status" value="1"/>
</dbReference>
<dbReference type="GO" id="GO:0008270">
    <property type="term" value="F:zinc ion binding"/>
    <property type="evidence" value="ECO:0007669"/>
    <property type="project" value="UniProtKB-KW"/>
</dbReference>
<feature type="domain" description="SWIM-type" evidence="6">
    <location>
        <begin position="2"/>
        <end position="33"/>
    </location>
</feature>
<evidence type="ECO:0000256" key="3">
    <source>
        <dbReference type="ARBA" id="ARBA00022833"/>
    </source>
</evidence>
<dbReference type="SUPFAM" id="SSF57850">
    <property type="entry name" value="RING/U-box"/>
    <property type="match status" value="1"/>
</dbReference>
<evidence type="ECO:0000259" key="5">
    <source>
        <dbReference type="PROSITE" id="PS50089"/>
    </source>
</evidence>
<evidence type="ECO:0000313" key="7">
    <source>
        <dbReference type="EMBL" id="NXT20400.1"/>
    </source>
</evidence>
<feature type="non-terminal residue" evidence="7">
    <location>
        <position position="1"/>
    </location>
</feature>
<proteinExistence type="predicted"/>
<dbReference type="Pfam" id="PF04434">
    <property type="entry name" value="SWIM"/>
    <property type="match status" value="1"/>
</dbReference>
<accession>A0A7L3ARV0</accession>
<evidence type="ECO:0000313" key="8">
    <source>
        <dbReference type="Proteomes" id="UP000536260"/>
    </source>
</evidence>
<feature type="non-terminal residue" evidence="7">
    <location>
        <position position="147"/>
    </location>
</feature>
<dbReference type="PANTHER" id="PTHR21540">
    <property type="entry name" value="RING FINGER AND SWIM DOMAIN-CONTAINING PROTEIN 2"/>
    <property type="match status" value="1"/>
</dbReference>
<dbReference type="EMBL" id="VZTO01007144">
    <property type="protein sequence ID" value="NXT20400.1"/>
    <property type="molecule type" value="Genomic_DNA"/>
</dbReference>
<keyword evidence="8" id="KW-1185">Reference proteome</keyword>
<organism evidence="7 8">
    <name type="scientific">Syrrhaptes paradoxus</name>
    <name type="common">Pallas's sandgrouse</name>
    <dbReference type="NCBI Taxonomy" id="302527"/>
    <lineage>
        <taxon>Eukaryota</taxon>
        <taxon>Metazoa</taxon>
        <taxon>Chordata</taxon>
        <taxon>Craniata</taxon>
        <taxon>Vertebrata</taxon>
        <taxon>Euteleostomi</taxon>
        <taxon>Archelosauria</taxon>
        <taxon>Archosauria</taxon>
        <taxon>Dinosauria</taxon>
        <taxon>Saurischia</taxon>
        <taxon>Theropoda</taxon>
        <taxon>Coelurosauria</taxon>
        <taxon>Aves</taxon>
        <taxon>Neognathae</taxon>
        <taxon>Neoaves</taxon>
        <taxon>Columbimorphae</taxon>
        <taxon>Pterocliformes</taxon>
        <taxon>Pteroclidae</taxon>
        <taxon>Syrrhaptes</taxon>
    </lineage>
</organism>
<evidence type="ECO:0000256" key="4">
    <source>
        <dbReference type="PROSITE-ProRule" id="PRU00175"/>
    </source>
</evidence>
<dbReference type="PANTHER" id="PTHR21540:SF3">
    <property type="entry name" value="E3 UBIQUITIN-PROTEIN LIGASE ZSWIM2"/>
    <property type="match status" value="1"/>
</dbReference>
<sequence>QVLVGAPHSCTCAEFLAGSGLCAHLCWILLKKYRLPRDHEYACKLGLLEREIEDVLQQLHQEQTPNTEETLFSQTLHQENDGCIEQREIYEDDVCPICQEELLKKMLPVTYCRYSCGNNVHIECMKIWADHQDELENESVVKCPLCR</sequence>
<protein>
    <submittedName>
        <fullName evidence="7">ZSWM2 ligase</fullName>
    </submittedName>
</protein>
<evidence type="ECO:0000256" key="1">
    <source>
        <dbReference type="ARBA" id="ARBA00022723"/>
    </source>
</evidence>
<dbReference type="GO" id="GO:0016874">
    <property type="term" value="F:ligase activity"/>
    <property type="evidence" value="ECO:0007669"/>
    <property type="project" value="UniProtKB-KW"/>
</dbReference>
<evidence type="ECO:0000256" key="2">
    <source>
        <dbReference type="ARBA" id="ARBA00022771"/>
    </source>
</evidence>
<dbReference type="AlphaFoldDB" id="A0A7L3ARV0"/>
<evidence type="ECO:0000259" key="6">
    <source>
        <dbReference type="PROSITE" id="PS50966"/>
    </source>
</evidence>
<keyword evidence="1" id="KW-0479">Metal-binding</keyword>
<keyword evidence="7" id="KW-0436">Ligase</keyword>
<dbReference type="Gene3D" id="3.30.40.10">
    <property type="entry name" value="Zinc/RING finger domain, C3HC4 (zinc finger)"/>
    <property type="match status" value="1"/>
</dbReference>
<dbReference type="CDD" id="cd16494">
    <property type="entry name" value="RING-CH-C4HC3_ZSWM2"/>
    <property type="match status" value="1"/>
</dbReference>
<dbReference type="GO" id="GO:0061630">
    <property type="term" value="F:ubiquitin protein ligase activity"/>
    <property type="evidence" value="ECO:0007669"/>
    <property type="project" value="InterPro"/>
</dbReference>
<keyword evidence="2 4" id="KW-0863">Zinc-finger</keyword>